<keyword evidence="5" id="KW-1003">Cell membrane</keyword>
<feature type="transmembrane region" description="Helical" evidence="5">
    <location>
        <begin position="139"/>
        <end position="172"/>
    </location>
</feature>
<feature type="transmembrane region" description="Helical" evidence="5">
    <location>
        <begin position="101"/>
        <end position="119"/>
    </location>
</feature>
<reference evidence="6 7" key="1">
    <citation type="journal article" date="2019" name="J Genomics">
        <title>The Draft Genome of a Hydrogen-producing Cyanobacterium, Arthrospira platensis NIES-46.</title>
        <authorList>
            <person name="Suzuki S."/>
            <person name="Yamaguchi H."/>
            <person name="Kawachi M."/>
        </authorList>
    </citation>
    <scope>NUCLEOTIDE SEQUENCE [LARGE SCALE GENOMIC DNA]</scope>
    <source>
        <strain evidence="6 7">NIES-46</strain>
    </source>
</reference>
<sequence>MLILIVGHLLAICIGLSLGLIGGGGSILAVPVLVYIMGIGTREAIAMSLAIVGSVSLLGMLPHWRRGNVNFKTFAIFTPTAMIGAYFGARLASFPGITDTIQMMTFGAIALLASILMISRSNHVPKAVDPSVAKDNSRWWLIPLGGLGVGVITGFVGVGGGFAIVPVLVLLGGIPIKEAIGTSLLIITFNSIAGIIGYLGQVPINWSLTFSMTIAASLGTLGGAYLNQFIDGKRLQKFFGFFVLGIATVVLLQH</sequence>
<feature type="transmembrane region" description="Helical" evidence="5">
    <location>
        <begin position="6"/>
        <end position="37"/>
    </location>
</feature>
<feature type="transmembrane region" description="Helical" evidence="5">
    <location>
        <begin position="179"/>
        <end position="200"/>
    </location>
</feature>
<dbReference type="GeneID" id="301685190"/>
<dbReference type="EMBL" id="BIMW01000188">
    <property type="protein sequence ID" value="GCE96383.1"/>
    <property type="molecule type" value="Genomic_DNA"/>
</dbReference>
<dbReference type="RefSeq" id="WP_006616517.1">
    <property type="nucleotide sequence ID" value="NZ_BIMW01000188.1"/>
</dbReference>
<accession>A0A5M3T9K7</accession>
<dbReference type="Pfam" id="PF01925">
    <property type="entry name" value="TauE"/>
    <property type="match status" value="1"/>
</dbReference>
<dbReference type="PANTHER" id="PTHR43483:SF3">
    <property type="entry name" value="MEMBRANE TRANSPORTER PROTEIN HI_0806-RELATED"/>
    <property type="match status" value="1"/>
</dbReference>
<evidence type="ECO:0000256" key="3">
    <source>
        <dbReference type="ARBA" id="ARBA00022989"/>
    </source>
</evidence>
<keyword evidence="3 5" id="KW-1133">Transmembrane helix</keyword>
<evidence type="ECO:0000256" key="2">
    <source>
        <dbReference type="ARBA" id="ARBA00022692"/>
    </source>
</evidence>
<evidence type="ECO:0000313" key="7">
    <source>
        <dbReference type="Proteomes" id="UP000326169"/>
    </source>
</evidence>
<dbReference type="PANTHER" id="PTHR43483">
    <property type="entry name" value="MEMBRANE TRANSPORTER PROTEIN HI_0806-RELATED"/>
    <property type="match status" value="1"/>
</dbReference>
<comment type="similarity">
    <text evidence="5">Belongs to the 4-toluene sulfonate uptake permease (TSUP) (TC 2.A.102) family.</text>
</comment>
<comment type="caution">
    <text evidence="6">The sequence shown here is derived from an EMBL/GenBank/DDBJ whole genome shotgun (WGS) entry which is preliminary data.</text>
</comment>
<keyword evidence="4 5" id="KW-0472">Membrane</keyword>
<feature type="transmembrane region" description="Helical" evidence="5">
    <location>
        <begin position="206"/>
        <end position="226"/>
    </location>
</feature>
<gene>
    <name evidence="6" type="ORF">NIES46_44540</name>
</gene>
<evidence type="ECO:0000256" key="1">
    <source>
        <dbReference type="ARBA" id="ARBA00004141"/>
    </source>
</evidence>
<evidence type="ECO:0000256" key="4">
    <source>
        <dbReference type="ARBA" id="ARBA00023136"/>
    </source>
</evidence>
<keyword evidence="2 5" id="KW-0812">Transmembrane</keyword>
<organism evidence="6 7">
    <name type="scientific">Limnospira platensis NIES-46</name>
    <dbReference type="NCBI Taxonomy" id="1236695"/>
    <lineage>
        <taxon>Bacteria</taxon>
        <taxon>Bacillati</taxon>
        <taxon>Cyanobacteriota</taxon>
        <taxon>Cyanophyceae</taxon>
        <taxon>Oscillatoriophycideae</taxon>
        <taxon>Oscillatoriales</taxon>
        <taxon>Sirenicapillariaceae</taxon>
        <taxon>Limnospira</taxon>
    </lineage>
</organism>
<evidence type="ECO:0000313" key="6">
    <source>
        <dbReference type="EMBL" id="GCE96383.1"/>
    </source>
</evidence>
<evidence type="ECO:0000256" key="5">
    <source>
        <dbReference type="RuleBase" id="RU363041"/>
    </source>
</evidence>
<dbReference type="Proteomes" id="UP000326169">
    <property type="component" value="Unassembled WGS sequence"/>
</dbReference>
<feature type="transmembrane region" description="Helical" evidence="5">
    <location>
        <begin position="238"/>
        <end position="253"/>
    </location>
</feature>
<feature type="transmembrane region" description="Helical" evidence="5">
    <location>
        <begin position="70"/>
        <end position="89"/>
    </location>
</feature>
<keyword evidence="7" id="KW-1185">Reference proteome</keyword>
<dbReference type="InterPro" id="IPR002781">
    <property type="entry name" value="TM_pro_TauE-like"/>
</dbReference>
<protein>
    <recommendedName>
        <fullName evidence="5">Probable membrane transporter protein</fullName>
    </recommendedName>
</protein>
<proteinExistence type="inferred from homology"/>
<comment type="subcellular location">
    <subcellularLocation>
        <location evidence="5">Cell membrane</location>
        <topology evidence="5">Multi-pass membrane protein</topology>
    </subcellularLocation>
    <subcellularLocation>
        <location evidence="1">Membrane</location>
        <topology evidence="1">Multi-pass membrane protein</topology>
    </subcellularLocation>
</comment>
<feature type="transmembrane region" description="Helical" evidence="5">
    <location>
        <begin position="44"/>
        <end position="64"/>
    </location>
</feature>
<name>A0A5M3T9K7_LIMPL</name>